<keyword evidence="3 5" id="KW-1133">Transmembrane helix</keyword>
<feature type="transmembrane region" description="Helical" evidence="5">
    <location>
        <begin position="270"/>
        <end position="292"/>
    </location>
</feature>
<reference evidence="6 7" key="1">
    <citation type="submission" date="2019-08" db="EMBL/GenBank/DDBJ databases">
        <authorList>
            <person name="Alioto T."/>
            <person name="Alioto T."/>
            <person name="Gomez Garrido J."/>
        </authorList>
    </citation>
    <scope>NUCLEOTIDE SEQUENCE [LARGE SCALE GENOMIC DNA]</scope>
</reference>
<dbReference type="PANTHER" id="PTHR23507">
    <property type="entry name" value="ZGC:174356"/>
    <property type="match status" value="1"/>
</dbReference>
<dbReference type="Gene3D" id="1.20.1250.20">
    <property type="entry name" value="MFS general substrate transporter like domains"/>
    <property type="match status" value="1"/>
</dbReference>
<dbReference type="InterPro" id="IPR036259">
    <property type="entry name" value="MFS_trans_sf"/>
</dbReference>
<dbReference type="SUPFAM" id="SSF103473">
    <property type="entry name" value="MFS general substrate transporter"/>
    <property type="match status" value="1"/>
</dbReference>
<dbReference type="Proteomes" id="UP000325440">
    <property type="component" value="Unassembled WGS sequence"/>
</dbReference>
<organism evidence="6 7">
    <name type="scientific">Cinara cedri</name>
    <dbReference type="NCBI Taxonomy" id="506608"/>
    <lineage>
        <taxon>Eukaryota</taxon>
        <taxon>Metazoa</taxon>
        <taxon>Ecdysozoa</taxon>
        <taxon>Arthropoda</taxon>
        <taxon>Hexapoda</taxon>
        <taxon>Insecta</taxon>
        <taxon>Pterygota</taxon>
        <taxon>Neoptera</taxon>
        <taxon>Paraneoptera</taxon>
        <taxon>Hemiptera</taxon>
        <taxon>Sternorrhyncha</taxon>
        <taxon>Aphidomorpha</taxon>
        <taxon>Aphidoidea</taxon>
        <taxon>Aphididae</taxon>
        <taxon>Lachninae</taxon>
        <taxon>Cinara</taxon>
    </lineage>
</organism>
<proteinExistence type="predicted"/>
<dbReference type="GO" id="GO:0016020">
    <property type="term" value="C:membrane"/>
    <property type="evidence" value="ECO:0007669"/>
    <property type="project" value="UniProtKB-SubCell"/>
</dbReference>
<evidence type="ECO:0000256" key="2">
    <source>
        <dbReference type="ARBA" id="ARBA00022692"/>
    </source>
</evidence>
<evidence type="ECO:0000313" key="7">
    <source>
        <dbReference type="Proteomes" id="UP000325440"/>
    </source>
</evidence>
<feature type="transmembrane region" description="Helical" evidence="5">
    <location>
        <begin position="189"/>
        <end position="211"/>
    </location>
</feature>
<dbReference type="InterPro" id="IPR011701">
    <property type="entry name" value="MFS"/>
</dbReference>
<keyword evidence="4 5" id="KW-0472">Membrane</keyword>
<feature type="transmembrane region" description="Helical" evidence="5">
    <location>
        <begin position="151"/>
        <end position="177"/>
    </location>
</feature>
<dbReference type="OrthoDB" id="430300at2759"/>
<feature type="transmembrane region" description="Helical" evidence="5">
    <location>
        <begin position="217"/>
        <end position="237"/>
    </location>
</feature>
<keyword evidence="7" id="KW-1185">Reference proteome</keyword>
<accession>A0A5E4NLT5</accession>
<sequence>MENQEKTGSIQESEINSQLSISTSNAKNKFRLTLEPTMMLLLLGVNINIMIQTNLFEERMCLHSSLRKNKSINCYNMTSTEKEIFQPAVANLQMYKNLIETLLPCITALFLGPWSDVNGRLPLFLAAISGMVISNCMYCVFSAMPELSPQFFLLCSLPVAISGGSGALFIASFCYIVDITDVQTRAFRLGILQTFIAFGSILGSIISPFLYNKSFTYAFTLSSICTIAGLLYTYIYLKETIVIKEGVNTKLFNIKLVRDIWQTVMKPRFGYLRCIILLSAVVLTFNVSILLGEDSLLYLYLQKQFSWTLENYTLFNAYSTLLGAIVPVIGLYVLSTKLQISDIYLATVASGFRIIEKVGLAYSVYKWNFYILKIVGCFVYTSEPLVRSQLSKIFPSEDLGKIYAFISVIEGFGILLSSPMYTTIYDMTIHSYANCIFIVSSILGTLILFLYLIILLCLSKSTKPEHLLTEN</sequence>
<dbReference type="GO" id="GO:0022857">
    <property type="term" value="F:transmembrane transporter activity"/>
    <property type="evidence" value="ECO:0007669"/>
    <property type="project" value="InterPro"/>
</dbReference>
<feature type="transmembrane region" description="Helical" evidence="5">
    <location>
        <begin position="312"/>
        <end position="334"/>
    </location>
</feature>
<evidence type="ECO:0000256" key="1">
    <source>
        <dbReference type="ARBA" id="ARBA00004141"/>
    </source>
</evidence>
<protein>
    <submittedName>
        <fullName evidence="6">Major facilitator superfamily,Major facilitator superfamily domain</fullName>
    </submittedName>
</protein>
<evidence type="ECO:0000256" key="4">
    <source>
        <dbReference type="ARBA" id="ARBA00023136"/>
    </source>
</evidence>
<dbReference type="Pfam" id="PF07690">
    <property type="entry name" value="MFS_1"/>
    <property type="match status" value="1"/>
</dbReference>
<feature type="transmembrane region" description="Helical" evidence="5">
    <location>
        <begin position="402"/>
        <end position="424"/>
    </location>
</feature>
<evidence type="ECO:0000313" key="6">
    <source>
        <dbReference type="EMBL" id="VVC44182.1"/>
    </source>
</evidence>
<name>A0A5E4NLT5_9HEMI</name>
<comment type="subcellular location">
    <subcellularLocation>
        <location evidence="1">Membrane</location>
        <topology evidence="1">Multi-pass membrane protein</topology>
    </subcellularLocation>
</comment>
<dbReference type="PANTHER" id="PTHR23507:SF39">
    <property type="entry name" value="GH23453P-RELATED"/>
    <property type="match status" value="1"/>
</dbReference>
<dbReference type="AlphaFoldDB" id="A0A5E4NLT5"/>
<keyword evidence="2 5" id="KW-0812">Transmembrane</keyword>
<feature type="transmembrane region" description="Helical" evidence="5">
    <location>
        <begin position="436"/>
        <end position="458"/>
    </location>
</feature>
<evidence type="ECO:0000256" key="3">
    <source>
        <dbReference type="ARBA" id="ARBA00022989"/>
    </source>
</evidence>
<dbReference type="EMBL" id="CABPRJ010002376">
    <property type="protein sequence ID" value="VVC44182.1"/>
    <property type="molecule type" value="Genomic_DNA"/>
</dbReference>
<feature type="transmembrane region" description="Helical" evidence="5">
    <location>
        <begin position="123"/>
        <end position="145"/>
    </location>
</feature>
<gene>
    <name evidence="6" type="ORF">CINCED_3A010470</name>
</gene>
<evidence type="ECO:0000256" key="5">
    <source>
        <dbReference type="SAM" id="Phobius"/>
    </source>
</evidence>